<evidence type="ECO:0008006" key="11">
    <source>
        <dbReference type="Google" id="ProtNLM"/>
    </source>
</evidence>
<proteinExistence type="inferred from homology"/>
<evidence type="ECO:0000256" key="2">
    <source>
        <dbReference type="ARBA" id="ARBA00005977"/>
    </source>
</evidence>
<keyword evidence="4" id="KW-0256">Endoplasmic reticulum</keyword>
<reference evidence="9" key="1">
    <citation type="submission" date="2021-07" db="EMBL/GenBank/DDBJ databases">
        <authorList>
            <person name="Branca A.L. A."/>
        </authorList>
    </citation>
    <scope>NUCLEOTIDE SEQUENCE</scope>
</reference>
<comment type="subcellular location">
    <subcellularLocation>
        <location evidence="1">Endoplasmic reticulum membrane</location>
        <topology evidence="1">Multi-pass membrane protein</topology>
    </subcellularLocation>
</comment>
<feature type="transmembrane region" description="Helical" evidence="8">
    <location>
        <begin position="233"/>
        <end position="252"/>
    </location>
</feature>
<gene>
    <name evidence="9" type="ORF">POLS_LOCUS1855</name>
</gene>
<feature type="transmembrane region" description="Helical" evidence="8">
    <location>
        <begin position="209"/>
        <end position="226"/>
    </location>
</feature>
<keyword evidence="10" id="KW-1185">Reference proteome</keyword>
<evidence type="ECO:0000256" key="7">
    <source>
        <dbReference type="SAM" id="MobiDB-lite"/>
    </source>
</evidence>
<comment type="similarity">
    <text evidence="2">Belongs to the TMEM234 family.</text>
</comment>
<dbReference type="Proteomes" id="UP001153618">
    <property type="component" value="Unassembled WGS sequence"/>
</dbReference>
<feature type="transmembrane region" description="Helical" evidence="8">
    <location>
        <begin position="46"/>
        <end position="67"/>
    </location>
</feature>
<sequence>MDRLRTDQCRKQPTEYGVVTTSHFPIQTKDTMDPDASIPTEPEPSVFSYVLSFLLVGVAWGFTTPFIRRAAADFNARQEKQANESNRGRSRSRSERATENGFTDTPEEQELLSQNEQDTEPGQEDSVRDRSISRSDVNRKTRTAGTENDLEGESSAQRTASNPRRADEEDDLPMPAWRRGSGAKQSWLRAKVVSIFWTVVNLLRTPAYAIPLVINLTGSIWFFLLVGKHELSLTVPLINSSAFLFTVLGEWYVERKVIAKQTWLGMGLVLGGIAVCVHSKNQAS</sequence>
<dbReference type="Pfam" id="PF10639">
    <property type="entry name" value="TMEM234"/>
    <property type="match status" value="1"/>
</dbReference>
<name>A0A9W4HFV5_PENOL</name>
<accession>A0A9W4HFV5</accession>
<dbReference type="AlphaFoldDB" id="A0A9W4HFV5"/>
<keyword evidence="3 8" id="KW-0812">Transmembrane</keyword>
<feature type="transmembrane region" description="Helical" evidence="8">
    <location>
        <begin position="258"/>
        <end position="277"/>
    </location>
</feature>
<dbReference type="InterPro" id="IPR037185">
    <property type="entry name" value="EmrE-like"/>
</dbReference>
<protein>
    <recommendedName>
        <fullName evidence="11">Integral membrane protein</fullName>
    </recommendedName>
</protein>
<evidence type="ECO:0000256" key="4">
    <source>
        <dbReference type="ARBA" id="ARBA00022824"/>
    </source>
</evidence>
<evidence type="ECO:0000256" key="3">
    <source>
        <dbReference type="ARBA" id="ARBA00022692"/>
    </source>
</evidence>
<keyword evidence="5 8" id="KW-1133">Transmembrane helix</keyword>
<keyword evidence="6 8" id="KW-0472">Membrane</keyword>
<feature type="region of interest" description="Disordered" evidence="7">
    <location>
        <begin position="77"/>
        <end position="178"/>
    </location>
</feature>
<dbReference type="OrthoDB" id="43458at2759"/>
<evidence type="ECO:0000256" key="6">
    <source>
        <dbReference type="ARBA" id="ARBA00023136"/>
    </source>
</evidence>
<evidence type="ECO:0000313" key="10">
    <source>
        <dbReference type="Proteomes" id="UP001153618"/>
    </source>
</evidence>
<evidence type="ECO:0000256" key="8">
    <source>
        <dbReference type="SAM" id="Phobius"/>
    </source>
</evidence>
<evidence type="ECO:0000313" key="9">
    <source>
        <dbReference type="EMBL" id="CAG8000961.1"/>
    </source>
</evidence>
<dbReference type="GO" id="GO:0016020">
    <property type="term" value="C:membrane"/>
    <property type="evidence" value="ECO:0007669"/>
    <property type="project" value="UniProtKB-SubCell"/>
</dbReference>
<evidence type="ECO:0000256" key="1">
    <source>
        <dbReference type="ARBA" id="ARBA00004477"/>
    </source>
</evidence>
<dbReference type="InterPro" id="IPR018908">
    <property type="entry name" value="TMEM234"/>
</dbReference>
<dbReference type="SUPFAM" id="SSF103481">
    <property type="entry name" value="Multidrug resistance efflux transporter EmrE"/>
    <property type="match status" value="1"/>
</dbReference>
<dbReference type="PANTHER" id="PTHR28668">
    <property type="entry name" value="TRANSMEMBRANE PROTEIN 234"/>
    <property type="match status" value="1"/>
</dbReference>
<dbReference type="EMBL" id="CAJVOS010000012">
    <property type="protein sequence ID" value="CAG8000961.1"/>
    <property type="molecule type" value="Genomic_DNA"/>
</dbReference>
<evidence type="ECO:0000256" key="5">
    <source>
        <dbReference type="ARBA" id="ARBA00022989"/>
    </source>
</evidence>
<feature type="compositionally biased region" description="Basic and acidic residues" evidence="7">
    <location>
        <begin position="125"/>
        <end position="139"/>
    </location>
</feature>
<comment type="caution">
    <text evidence="9">The sequence shown here is derived from an EMBL/GenBank/DDBJ whole genome shotgun (WGS) entry which is preliminary data.</text>
</comment>
<dbReference type="PANTHER" id="PTHR28668:SF1">
    <property type="entry name" value="TRANSMEMBRANE PROTEIN 234"/>
    <property type="match status" value="1"/>
</dbReference>
<organism evidence="9 10">
    <name type="scientific">Penicillium olsonii</name>
    <dbReference type="NCBI Taxonomy" id="99116"/>
    <lineage>
        <taxon>Eukaryota</taxon>
        <taxon>Fungi</taxon>
        <taxon>Dikarya</taxon>
        <taxon>Ascomycota</taxon>
        <taxon>Pezizomycotina</taxon>
        <taxon>Eurotiomycetes</taxon>
        <taxon>Eurotiomycetidae</taxon>
        <taxon>Eurotiales</taxon>
        <taxon>Aspergillaceae</taxon>
        <taxon>Penicillium</taxon>
    </lineage>
</organism>